<sequence length="727" mass="81207">MEGNINTQSEAISSTLDIYMGLAKSHLGIISFLLILTRCQSCQEHFNKHVALFVFGDSLFDPGNNNYINTTTELQANFWPYGESYFNPPTGRFSDGHIIPDFIAHFAGLPLIPAYLDPHNNEFLYGANFASAGSGVLDETQPTIAVKLTTQLQYFTDLVKHYRKNLGDVKAEQLLSDAVFLFSCGSNDYQILLENNKSSLLYDEYVEMVIGNLTQVFKVIHEKGGRKIGITTLTSLGCLLPVRAERPDNTCDEELNIISTLHDKSLSKKLQDLTQQWEGFMYSKFELQTEITKRMKNPSKYGLKVGNSACCGTGPFRAINSCGGKRETREFELCDNPNDYLLFDPYHPTEAANLQLSELFWEGDSKVASPYNLKSLFQGCQSSQGIFNKHVALFIFGDSLFDPGNNNYINTDPGFQANFWPYGESYFNPPSGRFSNGRLISDFIAEYAGLPLIPAYLDPHYNEFLYGANFASGGAGALVETNTKFSVLDLKTQLQYFSDLEKRYRKDLGDVKAEQLLSDAVYLFSCGCNDYLALTSNNLSNLHYEEYVGVVIGNLTDVFKGIYEKGGRKIGIGTIPPLGCLPYVRAQQPGNTCNEELNTISSLHNRAFSKELQELTQQFEGFMFANYDHSTALSERMKNPSKYGFKVGDSSCCGSGPLRGIYNCGGKRGIREFQLCDNPDDYVFFDAPHPSEAASRQFAEHFWNGDSKVTSPYNLKALFHGTCLLIS</sequence>
<evidence type="ECO:0000256" key="1">
    <source>
        <dbReference type="ARBA" id="ARBA00008668"/>
    </source>
</evidence>
<dbReference type="InterPro" id="IPR044552">
    <property type="entry name" value="GLIP1-5/GLL25"/>
</dbReference>
<organism evidence="3 4">
    <name type="scientific">Lactuca virosa</name>
    <dbReference type="NCBI Taxonomy" id="75947"/>
    <lineage>
        <taxon>Eukaryota</taxon>
        <taxon>Viridiplantae</taxon>
        <taxon>Streptophyta</taxon>
        <taxon>Embryophyta</taxon>
        <taxon>Tracheophyta</taxon>
        <taxon>Spermatophyta</taxon>
        <taxon>Magnoliopsida</taxon>
        <taxon>eudicotyledons</taxon>
        <taxon>Gunneridae</taxon>
        <taxon>Pentapetalae</taxon>
        <taxon>asterids</taxon>
        <taxon>campanulids</taxon>
        <taxon>Asterales</taxon>
        <taxon>Asteraceae</taxon>
        <taxon>Cichorioideae</taxon>
        <taxon>Cichorieae</taxon>
        <taxon>Lactucinae</taxon>
        <taxon>Lactuca</taxon>
    </lineage>
</organism>
<evidence type="ECO:0000313" key="3">
    <source>
        <dbReference type="EMBL" id="CAH1418149.1"/>
    </source>
</evidence>
<dbReference type="InterPro" id="IPR001087">
    <property type="entry name" value="GDSL"/>
</dbReference>
<comment type="similarity">
    <text evidence="1">Belongs to the 'GDSL' lipolytic enzyme family.</text>
</comment>
<name>A0AAU9LR89_9ASTR</name>
<dbReference type="PANTHER" id="PTHR45966">
    <property type="entry name" value="GDSL-LIKE LIPASE/ACYLHYDROLASE"/>
    <property type="match status" value="1"/>
</dbReference>
<proteinExistence type="inferred from homology"/>
<dbReference type="InterPro" id="IPR036514">
    <property type="entry name" value="SGNH_hydro_sf"/>
</dbReference>
<evidence type="ECO:0000313" key="4">
    <source>
        <dbReference type="Proteomes" id="UP001157418"/>
    </source>
</evidence>
<dbReference type="Gene3D" id="3.40.50.1110">
    <property type="entry name" value="SGNH hydrolase"/>
    <property type="match status" value="2"/>
</dbReference>
<dbReference type="SUPFAM" id="SSF52266">
    <property type="entry name" value="SGNH hydrolase"/>
    <property type="match status" value="1"/>
</dbReference>
<evidence type="ECO:0008006" key="5">
    <source>
        <dbReference type="Google" id="ProtNLM"/>
    </source>
</evidence>
<dbReference type="GO" id="GO:0016298">
    <property type="term" value="F:lipase activity"/>
    <property type="evidence" value="ECO:0007669"/>
    <property type="project" value="TreeGrafter"/>
</dbReference>
<dbReference type="InterPro" id="IPR035669">
    <property type="entry name" value="SGNH_plant_lipase-like"/>
</dbReference>
<dbReference type="Proteomes" id="UP001157418">
    <property type="component" value="Unassembled WGS sequence"/>
</dbReference>
<dbReference type="Pfam" id="PF00657">
    <property type="entry name" value="Lipase_GDSL"/>
    <property type="match status" value="2"/>
</dbReference>
<protein>
    <recommendedName>
        <fullName evidence="5">GDSL esterase/lipase 1-like</fullName>
    </recommendedName>
</protein>
<dbReference type="FunFam" id="3.40.50.1110:FF:000003">
    <property type="entry name" value="GDSL esterase/lipase APG"/>
    <property type="match status" value="2"/>
</dbReference>
<evidence type="ECO:0000256" key="2">
    <source>
        <dbReference type="ARBA" id="ARBA00022729"/>
    </source>
</evidence>
<dbReference type="PANTHER" id="PTHR45966:SF35">
    <property type="entry name" value="GDSL LIPASE_ESTERASE, SGNH HYDROLASE SUPERFAMILY"/>
    <property type="match status" value="1"/>
</dbReference>
<keyword evidence="4" id="KW-1185">Reference proteome</keyword>
<dbReference type="AlphaFoldDB" id="A0AAU9LR89"/>
<dbReference type="CDD" id="cd01837">
    <property type="entry name" value="SGNH_plant_lipase_like"/>
    <property type="match status" value="2"/>
</dbReference>
<gene>
    <name evidence="3" type="ORF">LVIROSA_LOCUS5763</name>
</gene>
<comment type="caution">
    <text evidence="3">The sequence shown here is derived from an EMBL/GenBank/DDBJ whole genome shotgun (WGS) entry which is preliminary data.</text>
</comment>
<dbReference type="EMBL" id="CAKMRJ010000113">
    <property type="protein sequence ID" value="CAH1418149.1"/>
    <property type="molecule type" value="Genomic_DNA"/>
</dbReference>
<keyword evidence="2" id="KW-0732">Signal</keyword>
<accession>A0AAU9LR89</accession>
<reference evidence="3 4" key="1">
    <citation type="submission" date="2022-01" db="EMBL/GenBank/DDBJ databases">
        <authorList>
            <person name="Xiong W."/>
            <person name="Schranz E."/>
        </authorList>
    </citation>
    <scope>NUCLEOTIDE SEQUENCE [LARGE SCALE GENOMIC DNA]</scope>
</reference>